<evidence type="ECO:0000256" key="1">
    <source>
        <dbReference type="ARBA" id="ARBA00004442"/>
    </source>
</evidence>
<dbReference type="Proteomes" id="UP000187526">
    <property type="component" value="Unassembled WGS sequence"/>
</dbReference>
<dbReference type="EMBL" id="MTHD01000002">
    <property type="protein sequence ID" value="OMG55035.1"/>
    <property type="molecule type" value="Genomic_DNA"/>
</dbReference>
<keyword evidence="6" id="KW-1185">Reference proteome</keyword>
<dbReference type="SUPFAM" id="SSF56925">
    <property type="entry name" value="OMPA-like"/>
    <property type="match status" value="1"/>
</dbReference>
<proteinExistence type="predicted"/>
<dbReference type="InterPro" id="IPR027385">
    <property type="entry name" value="Beta-barrel_OMP"/>
</dbReference>
<dbReference type="RefSeq" id="WP_076093668.1">
    <property type="nucleotide sequence ID" value="NZ_MTHD01000002.1"/>
</dbReference>
<dbReference type="AlphaFoldDB" id="A0A1R1I8P3"/>
<comment type="subcellular location">
    <subcellularLocation>
        <location evidence="1">Cell outer membrane</location>
    </subcellularLocation>
</comment>
<dbReference type="PANTHER" id="PTHR34001">
    <property type="entry name" value="BLL7405 PROTEIN"/>
    <property type="match status" value="1"/>
</dbReference>
<comment type="caution">
    <text evidence="5">The sequence shown here is derived from an EMBL/GenBank/DDBJ whole genome shotgun (WGS) entry which is preliminary data.</text>
</comment>
<evidence type="ECO:0000313" key="6">
    <source>
        <dbReference type="Proteomes" id="UP000187526"/>
    </source>
</evidence>
<feature type="domain" description="Outer membrane protein beta-barrel" evidence="4">
    <location>
        <begin position="26"/>
        <end position="259"/>
    </location>
</feature>
<keyword evidence="2" id="KW-0732">Signal</keyword>
<evidence type="ECO:0000313" key="5">
    <source>
        <dbReference type="EMBL" id="OMG55035.1"/>
    </source>
</evidence>
<evidence type="ECO:0000256" key="3">
    <source>
        <dbReference type="ARBA" id="ARBA00023136"/>
    </source>
</evidence>
<protein>
    <recommendedName>
        <fullName evidence="4">Outer membrane protein beta-barrel domain-containing protein</fullName>
    </recommendedName>
</protein>
<reference evidence="5 6" key="1">
    <citation type="submission" date="2016-10" db="EMBL/GenBank/DDBJ databases">
        <title>Alkaliphiles isolated from bioreactors.</title>
        <authorList>
            <person name="Salah Z."/>
            <person name="Rout S.P."/>
            <person name="Humphreys P.N."/>
        </authorList>
    </citation>
    <scope>NUCLEOTIDE SEQUENCE [LARGE SCALE GENOMIC DNA]</scope>
    <source>
        <strain evidence="5 6">ZS02</strain>
    </source>
</reference>
<accession>A0A1R1I8P3</accession>
<dbReference type="PANTHER" id="PTHR34001:SF3">
    <property type="entry name" value="BLL7405 PROTEIN"/>
    <property type="match status" value="1"/>
</dbReference>
<dbReference type="OrthoDB" id="9807574at2"/>
<evidence type="ECO:0000256" key="2">
    <source>
        <dbReference type="ARBA" id="ARBA00022729"/>
    </source>
</evidence>
<name>A0A1R1I8P3_9RHOO</name>
<keyword evidence="3" id="KW-0472">Membrane</keyword>
<gene>
    <name evidence="5" type="ORF">BJN45_07755</name>
</gene>
<sequence>MTSLTRFVGFAVVVSTLLIGKTGIAAELDYWDGYYAGLNLGASASTAKMKFDPSGSFLGPTAADIADGNFWRSSRKLKSSDLTGGVHAGYQQRYGRTLVGIELDLSQLGQRDSSSVTATVPTSGSQYRLEQQVETDLSISLRPRIAYVPESGSGDLLLYVTGGLTYTRAKVFQKFTQLNVAYYSEGLSDSRWLVGWVVGGGIEYALSKQWSLKTEYLYANLGSIKKNNASGNPGFAAYTTNNRVDLTNHTFRLGMTYRF</sequence>
<dbReference type="InterPro" id="IPR051692">
    <property type="entry name" value="OMP-like"/>
</dbReference>
<dbReference type="Gene3D" id="2.40.160.20">
    <property type="match status" value="1"/>
</dbReference>
<dbReference type="GO" id="GO:0009279">
    <property type="term" value="C:cell outer membrane"/>
    <property type="evidence" value="ECO:0007669"/>
    <property type="project" value="UniProtKB-SubCell"/>
</dbReference>
<organism evidence="5 6">
    <name type="scientific">Azonexus hydrophilus</name>
    <dbReference type="NCBI Taxonomy" id="418702"/>
    <lineage>
        <taxon>Bacteria</taxon>
        <taxon>Pseudomonadati</taxon>
        <taxon>Pseudomonadota</taxon>
        <taxon>Betaproteobacteria</taxon>
        <taxon>Rhodocyclales</taxon>
        <taxon>Azonexaceae</taxon>
        <taxon>Azonexus</taxon>
    </lineage>
</organism>
<evidence type="ECO:0000259" key="4">
    <source>
        <dbReference type="Pfam" id="PF13505"/>
    </source>
</evidence>
<dbReference type="InterPro" id="IPR011250">
    <property type="entry name" value="OMP/PagP_B-barrel"/>
</dbReference>
<dbReference type="STRING" id="418702.BJN45_07755"/>
<dbReference type="Pfam" id="PF13505">
    <property type="entry name" value="OMP_b-brl"/>
    <property type="match status" value="1"/>
</dbReference>